<dbReference type="Pfam" id="PF26244">
    <property type="entry name" value="DUF8057"/>
    <property type="match status" value="1"/>
</dbReference>
<dbReference type="AlphaFoldDB" id="A0A3N6LYF6"/>
<gene>
    <name evidence="2" type="ORF">EA462_16645</name>
</gene>
<dbReference type="InterPro" id="IPR058370">
    <property type="entry name" value="DUF8057"/>
</dbReference>
<proteinExistence type="predicted"/>
<evidence type="ECO:0000256" key="1">
    <source>
        <dbReference type="SAM" id="MobiDB-lite"/>
    </source>
</evidence>
<evidence type="ECO:0000313" key="2">
    <source>
        <dbReference type="EMBL" id="RQG86762.1"/>
    </source>
</evidence>
<protein>
    <submittedName>
        <fullName evidence="2">Uncharacterized protein</fullName>
    </submittedName>
</protein>
<feature type="region of interest" description="Disordered" evidence="1">
    <location>
        <begin position="123"/>
        <end position="209"/>
    </location>
</feature>
<accession>A0A3N6LYF6</accession>
<dbReference type="EMBL" id="REFY01000007">
    <property type="protein sequence ID" value="RQG86762.1"/>
    <property type="molecule type" value="Genomic_DNA"/>
</dbReference>
<evidence type="ECO:0000313" key="3">
    <source>
        <dbReference type="Proteomes" id="UP000273828"/>
    </source>
</evidence>
<sequence>MYDTHFGTDWETIDSHEEVVRRAFALGVATRLGENYPDELDRLGAVIETSYDQSFVELAYHKGRTEAGATKRTSDADDEEVWDTLVEEKIVIEAPDEESTGAFDGEELYERTSLPGALQLVGIDTLPDDSTDRVSRPSFLDQMNSGSGPKSGEDRTVFGREIERVETDDTHRQDDDTSSGGVSGDDRTGGEGTGQNDSDGSQNDDDQRA</sequence>
<dbReference type="OrthoDB" id="252552at2157"/>
<name>A0A3N6LYF6_9EURY</name>
<feature type="compositionally biased region" description="Basic and acidic residues" evidence="1">
    <location>
        <begin position="151"/>
        <end position="175"/>
    </location>
</feature>
<reference evidence="2 3" key="1">
    <citation type="submission" date="2018-10" db="EMBL/GenBank/DDBJ databases">
        <title>Natrarchaeobius chitinivorans gen. nov., sp. nov., and Natrarchaeobius haloalkaliphilus sp. nov., alkaliphilic, chitin-utilizing haloarchaea from hypersaline alkaline lakes.</title>
        <authorList>
            <person name="Sorokin D.Y."/>
            <person name="Elcheninov A.G."/>
            <person name="Kostrikina N.A."/>
            <person name="Bale N.J."/>
            <person name="Sinninghe Damste J.S."/>
            <person name="Khijniak T.V."/>
            <person name="Kublanov I.V."/>
            <person name="Toshchakov S.V."/>
        </authorList>
    </citation>
    <scope>NUCLEOTIDE SEQUENCE [LARGE SCALE GENOMIC DNA]</scope>
    <source>
        <strain evidence="2 3">AArcht-Sl</strain>
    </source>
</reference>
<dbReference type="Proteomes" id="UP000273828">
    <property type="component" value="Unassembled WGS sequence"/>
</dbReference>
<organism evidence="2 3">
    <name type="scientific">Natrarchaeobius halalkaliphilus</name>
    <dbReference type="NCBI Taxonomy" id="1679091"/>
    <lineage>
        <taxon>Archaea</taxon>
        <taxon>Methanobacteriati</taxon>
        <taxon>Methanobacteriota</taxon>
        <taxon>Stenosarchaea group</taxon>
        <taxon>Halobacteria</taxon>
        <taxon>Halobacteriales</taxon>
        <taxon>Natrialbaceae</taxon>
        <taxon>Natrarchaeobius</taxon>
    </lineage>
</organism>
<dbReference type="RefSeq" id="WP_124179657.1">
    <property type="nucleotide sequence ID" value="NZ_REFY01000007.1"/>
</dbReference>
<comment type="caution">
    <text evidence="2">The sequence shown here is derived from an EMBL/GenBank/DDBJ whole genome shotgun (WGS) entry which is preliminary data.</text>
</comment>
<keyword evidence="3" id="KW-1185">Reference proteome</keyword>